<evidence type="ECO:0000256" key="2">
    <source>
        <dbReference type="SAM" id="Phobius"/>
    </source>
</evidence>
<dbReference type="GO" id="GO:0004527">
    <property type="term" value="F:exonuclease activity"/>
    <property type="evidence" value="ECO:0007669"/>
    <property type="project" value="UniProtKB-KW"/>
</dbReference>
<keyword evidence="5" id="KW-0540">Nuclease</keyword>
<organism evidence="5 6">
    <name type="scientific">Ancylostoma duodenale</name>
    <dbReference type="NCBI Taxonomy" id="51022"/>
    <lineage>
        <taxon>Eukaryota</taxon>
        <taxon>Metazoa</taxon>
        <taxon>Ecdysozoa</taxon>
        <taxon>Nematoda</taxon>
        <taxon>Chromadorea</taxon>
        <taxon>Rhabditida</taxon>
        <taxon>Rhabditina</taxon>
        <taxon>Rhabditomorpha</taxon>
        <taxon>Strongyloidea</taxon>
        <taxon>Ancylostomatidae</taxon>
        <taxon>Ancylostomatinae</taxon>
        <taxon>Ancylostoma</taxon>
    </lineage>
</organism>
<keyword evidence="2" id="KW-1133">Transmembrane helix</keyword>
<dbReference type="InterPro" id="IPR015047">
    <property type="entry name" value="SYNJ1/2_RRM"/>
</dbReference>
<dbReference type="Gene3D" id="3.30.70.330">
    <property type="match status" value="1"/>
</dbReference>
<dbReference type="Proteomes" id="UP000054047">
    <property type="component" value="Unassembled WGS sequence"/>
</dbReference>
<dbReference type="InterPro" id="IPR012677">
    <property type="entry name" value="Nucleotide-bd_a/b_plait_sf"/>
</dbReference>
<feature type="domain" description="Synaptojanin-1/2 RNA recognition motif" evidence="4">
    <location>
        <begin position="253"/>
        <end position="389"/>
    </location>
</feature>
<dbReference type="Pfam" id="PF08952">
    <property type="entry name" value="DUF1866"/>
    <property type="match status" value="1"/>
</dbReference>
<dbReference type="SMART" id="SM01165">
    <property type="entry name" value="DUF1866"/>
    <property type="match status" value="1"/>
</dbReference>
<dbReference type="GO" id="GO:0004519">
    <property type="term" value="F:endonuclease activity"/>
    <property type="evidence" value="ECO:0007669"/>
    <property type="project" value="UniProtKB-KW"/>
</dbReference>
<dbReference type="GO" id="GO:0048488">
    <property type="term" value="P:synaptic vesicle endocytosis"/>
    <property type="evidence" value="ECO:0007669"/>
    <property type="project" value="TreeGrafter"/>
</dbReference>
<dbReference type="EMBL" id="KN733348">
    <property type="protein sequence ID" value="KIH58246.1"/>
    <property type="molecule type" value="Genomic_DNA"/>
</dbReference>
<dbReference type="GO" id="GO:0046856">
    <property type="term" value="P:phosphatidylinositol dephosphorylation"/>
    <property type="evidence" value="ECO:0007669"/>
    <property type="project" value="InterPro"/>
</dbReference>
<dbReference type="Gene3D" id="3.60.10.10">
    <property type="entry name" value="Endonuclease/exonuclease/phosphatase"/>
    <property type="match status" value="2"/>
</dbReference>
<evidence type="ECO:0000256" key="1">
    <source>
        <dbReference type="SAM" id="MobiDB-lite"/>
    </source>
</evidence>
<dbReference type="GO" id="GO:0098793">
    <property type="term" value="C:presynapse"/>
    <property type="evidence" value="ECO:0007669"/>
    <property type="project" value="GOC"/>
</dbReference>
<dbReference type="SMART" id="SM00128">
    <property type="entry name" value="IPPc"/>
    <property type="match status" value="1"/>
</dbReference>
<dbReference type="OrthoDB" id="1925875at2759"/>
<proteinExistence type="predicted"/>
<dbReference type="Pfam" id="PF22669">
    <property type="entry name" value="Exo_endo_phos2"/>
    <property type="match status" value="1"/>
</dbReference>
<feature type="domain" description="Inositol polyphosphate-related phosphatase" evidence="3">
    <location>
        <begin position="1"/>
        <end position="221"/>
    </location>
</feature>
<keyword evidence="2" id="KW-0472">Membrane</keyword>
<dbReference type="PANTHER" id="PTHR11200">
    <property type="entry name" value="INOSITOL 5-PHOSPHATASE"/>
    <property type="match status" value="1"/>
</dbReference>
<keyword evidence="2" id="KW-0812">Transmembrane</keyword>
<keyword evidence="5" id="KW-0269">Exonuclease</keyword>
<evidence type="ECO:0000259" key="3">
    <source>
        <dbReference type="SMART" id="SM00128"/>
    </source>
</evidence>
<dbReference type="InterPro" id="IPR046985">
    <property type="entry name" value="IP5"/>
</dbReference>
<feature type="transmembrane region" description="Helical" evidence="2">
    <location>
        <begin position="21"/>
        <end position="41"/>
    </location>
</feature>
<feature type="region of interest" description="Disordered" evidence="1">
    <location>
        <begin position="444"/>
        <end position="472"/>
    </location>
</feature>
<dbReference type="SUPFAM" id="SSF56219">
    <property type="entry name" value="DNase I-like"/>
    <property type="match status" value="1"/>
</dbReference>
<name>A0A0C2GMH1_9BILA</name>
<feature type="compositionally biased region" description="Pro residues" evidence="1">
    <location>
        <begin position="449"/>
        <end position="472"/>
    </location>
</feature>
<reference evidence="5 6" key="1">
    <citation type="submission" date="2013-12" db="EMBL/GenBank/DDBJ databases">
        <title>Draft genome of the parsitic nematode Ancylostoma duodenale.</title>
        <authorList>
            <person name="Mitreva M."/>
        </authorList>
    </citation>
    <scope>NUCLEOTIDE SEQUENCE [LARGE SCALE GENOMIC DNA]</scope>
    <source>
        <strain evidence="5 6">Zhejiang</strain>
    </source>
</reference>
<dbReference type="InterPro" id="IPR036691">
    <property type="entry name" value="Endo/exonu/phosph_ase_sf"/>
</dbReference>
<keyword evidence="6" id="KW-1185">Reference proteome</keyword>
<dbReference type="InterPro" id="IPR000300">
    <property type="entry name" value="IPPc"/>
</dbReference>
<evidence type="ECO:0000313" key="6">
    <source>
        <dbReference type="Proteomes" id="UP000054047"/>
    </source>
</evidence>
<protein>
    <submittedName>
        <fullName evidence="5">Endonuclease/exonuclease/phosphatase family protein</fullName>
    </submittedName>
</protein>
<dbReference type="AlphaFoldDB" id="A0A0C2GMH1"/>
<dbReference type="PANTHER" id="PTHR11200:SF257">
    <property type="entry name" value="PHOSPHOINOSITIDE 5-PHOSPHATASE"/>
    <property type="match status" value="1"/>
</dbReference>
<gene>
    <name evidence="5" type="ORF">ANCDUO_11549</name>
</gene>
<accession>A0A0C2GMH1</accession>
<keyword evidence="5" id="KW-0378">Hydrolase</keyword>
<keyword evidence="5" id="KW-0255">Endonuclease</keyword>
<dbReference type="GO" id="GO:0004439">
    <property type="term" value="F:phosphatidylinositol-4,5-bisphosphate 5-phosphatase activity"/>
    <property type="evidence" value="ECO:0007669"/>
    <property type="project" value="TreeGrafter"/>
</dbReference>
<evidence type="ECO:0000313" key="5">
    <source>
        <dbReference type="EMBL" id="KIH58246.1"/>
    </source>
</evidence>
<sequence length="472" mass="52723">MFSTTNQRLWTEGIRRVLHDHGSYILLVVEQLVGVCLFLFVRPHLAPYIKDFAVASVKTGMGGATGNKVRDRNEDFTSALKRIRFPQGRDIESHDIVFWFGDFNYRINLSGDDVKRAVYSGDLTTLWQFDQLSQQKAQGLVFDGFQEGTLSFAPTYKYDTFSDDYDTSEKCRAPAWTDRILWKEQRSPPEMKLIRYFRSELKTSDHRPVGALFSVNVYRVNQTKCVTLVEDIVAYFRSELKTSDHRPVGALFAVNVYRVNQVKCVTLVEDIVACLGPPDSTIICSLAGTRRFPASLFPQVAAKLKEIPAHIRLSKFEDGELHIVLENGETALAALSMDGIQIEGHTLSVRLKSPEWTEGLQPKLTKFAETAASEDTISIKDSDFNITNGDEFEFDDNDDDLTSTLSADKAGSGRASPITGIEDFAPRCTVTPLQSAYTPQTAMPIRQAPAPPTLPSRPPIPVIPPRPKGYNG</sequence>
<evidence type="ECO:0000259" key="4">
    <source>
        <dbReference type="SMART" id="SM01165"/>
    </source>
</evidence>